<dbReference type="Pfam" id="PF02381">
    <property type="entry name" value="MraZ"/>
    <property type="match status" value="2"/>
</dbReference>
<accession>A0ABV7GNL3</accession>
<feature type="domain" description="SpoVT-AbrB" evidence="8">
    <location>
        <begin position="8"/>
        <end position="51"/>
    </location>
</feature>
<comment type="caution">
    <text evidence="9">The sequence shown here is derived from an EMBL/GenBank/DDBJ whole genome shotgun (WGS) entry which is preliminary data.</text>
</comment>
<evidence type="ECO:0000256" key="7">
    <source>
        <dbReference type="HAMAP-Rule" id="MF_01008"/>
    </source>
</evidence>
<dbReference type="InterPro" id="IPR038619">
    <property type="entry name" value="MraZ_sf"/>
</dbReference>
<proteinExistence type="inferred from homology"/>
<organism evidence="9 10">
    <name type="scientific">Psychromarinibacter halotolerans</name>
    <dbReference type="NCBI Taxonomy" id="1775175"/>
    <lineage>
        <taxon>Bacteria</taxon>
        <taxon>Pseudomonadati</taxon>
        <taxon>Pseudomonadota</taxon>
        <taxon>Alphaproteobacteria</taxon>
        <taxon>Rhodobacterales</taxon>
        <taxon>Paracoccaceae</taxon>
        <taxon>Psychromarinibacter</taxon>
    </lineage>
</organism>
<evidence type="ECO:0000256" key="5">
    <source>
        <dbReference type="ARBA" id="ARBA00023125"/>
    </source>
</evidence>
<keyword evidence="2 7" id="KW-0963">Cytoplasm</keyword>
<evidence type="ECO:0000256" key="2">
    <source>
        <dbReference type="ARBA" id="ARBA00022490"/>
    </source>
</evidence>
<evidence type="ECO:0000256" key="3">
    <source>
        <dbReference type="ARBA" id="ARBA00022737"/>
    </source>
</evidence>
<evidence type="ECO:0000256" key="6">
    <source>
        <dbReference type="ARBA" id="ARBA00023163"/>
    </source>
</evidence>
<dbReference type="NCBIfam" id="NF001476">
    <property type="entry name" value="PRK00326.2-2"/>
    <property type="match status" value="1"/>
</dbReference>
<keyword evidence="6 7" id="KW-0804">Transcription</keyword>
<reference evidence="10" key="1">
    <citation type="journal article" date="2019" name="Int. J. Syst. Evol. Microbiol.">
        <title>The Global Catalogue of Microorganisms (GCM) 10K type strain sequencing project: providing services to taxonomists for standard genome sequencing and annotation.</title>
        <authorList>
            <consortium name="The Broad Institute Genomics Platform"/>
            <consortium name="The Broad Institute Genome Sequencing Center for Infectious Disease"/>
            <person name="Wu L."/>
            <person name="Ma J."/>
        </authorList>
    </citation>
    <scope>NUCLEOTIDE SEQUENCE [LARGE SCALE GENOMIC DNA]</scope>
    <source>
        <strain evidence="10">KCTC 52366</strain>
    </source>
</reference>
<dbReference type="InterPro" id="IPR003444">
    <property type="entry name" value="MraZ"/>
</dbReference>
<dbReference type="HAMAP" id="MF_01008">
    <property type="entry name" value="MraZ"/>
    <property type="match status" value="1"/>
</dbReference>
<dbReference type="CDD" id="cd16321">
    <property type="entry name" value="MraZ_C"/>
    <property type="match status" value="1"/>
</dbReference>
<dbReference type="InterPro" id="IPR035644">
    <property type="entry name" value="MraZ_C"/>
</dbReference>
<evidence type="ECO:0000256" key="1">
    <source>
        <dbReference type="ARBA" id="ARBA00013860"/>
    </source>
</evidence>
<sequence length="166" mass="19324">MARRFRGEYTQKVDGKGRVSIPSRYRRVIESGDPDWVEGKPAEFVIVYGDESQQYLECYTIDSMDELEDKIAKLPNGPDRTYMIDRYQAFSLEMSVDETGRIVLSKKLRDKLDIDEEAYFIAQGACFQVWKPEAYDRIKKAKIEAYLAEKPEDFDPLTLLNDVRSE</sequence>
<keyword evidence="3" id="KW-0677">Repeat</keyword>
<keyword evidence="4 7" id="KW-0805">Transcription regulation</keyword>
<dbReference type="PANTHER" id="PTHR34701:SF1">
    <property type="entry name" value="TRANSCRIPTIONAL REGULATOR MRAZ"/>
    <property type="match status" value="1"/>
</dbReference>
<feature type="domain" description="SpoVT-AbrB" evidence="8">
    <location>
        <begin position="91"/>
        <end position="134"/>
    </location>
</feature>
<dbReference type="Gene3D" id="3.40.1550.20">
    <property type="entry name" value="Transcriptional regulator MraZ domain"/>
    <property type="match status" value="1"/>
</dbReference>
<name>A0ABV7GNL3_9RHOB</name>
<dbReference type="InterPro" id="IPR037914">
    <property type="entry name" value="SpoVT-AbrB_sf"/>
</dbReference>
<dbReference type="EMBL" id="JBHRTB010000010">
    <property type="protein sequence ID" value="MFC3142952.1"/>
    <property type="molecule type" value="Genomic_DNA"/>
</dbReference>
<evidence type="ECO:0000259" key="8">
    <source>
        <dbReference type="PROSITE" id="PS51740"/>
    </source>
</evidence>
<dbReference type="SUPFAM" id="SSF89447">
    <property type="entry name" value="AbrB/MazE/MraZ-like"/>
    <property type="match status" value="1"/>
</dbReference>
<dbReference type="InterPro" id="IPR007159">
    <property type="entry name" value="SpoVT-AbrB_dom"/>
</dbReference>
<evidence type="ECO:0000313" key="9">
    <source>
        <dbReference type="EMBL" id="MFC3142952.1"/>
    </source>
</evidence>
<dbReference type="InterPro" id="IPR020603">
    <property type="entry name" value="MraZ_dom"/>
</dbReference>
<evidence type="ECO:0000313" key="10">
    <source>
        <dbReference type="Proteomes" id="UP001595632"/>
    </source>
</evidence>
<keyword evidence="10" id="KW-1185">Reference proteome</keyword>
<comment type="similarity">
    <text evidence="7">Belongs to the MraZ family.</text>
</comment>
<dbReference type="InterPro" id="IPR035642">
    <property type="entry name" value="MraZ_N"/>
</dbReference>
<protein>
    <recommendedName>
        <fullName evidence="1 7">Transcriptional regulator MraZ</fullName>
    </recommendedName>
</protein>
<dbReference type="PANTHER" id="PTHR34701">
    <property type="entry name" value="TRANSCRIPTIONAL REGULATOR MRAZ"/>
    <property type="match status" value="1"/>
</dbReference>
<dbReference type="RefSeq" id="WP_275632931.1">
    <property type="nucleotide sequence ID" value="NZ_JARGYD010000004.1"/>
</dbReference>
<dbReference type="PROSITE" id="PS51740">
    <property type="entry name" value="SPOVT_ABRB"/>
    <property type="match status" value="2"/>
</dbReference>
<evidence type="ECO:0000256" key="4">
    <source>
        <dbReference type="ARBA" id="ARBA00023015"/>
    </source>
</evidence>
<dbReference type="CDD" id="cd16320">
    <property type="entry name" value="MraZ_N"/>
    <property type="match status" value="1"/>
</dbReference>
<comment type="subunit">
    <text evidence="7">Forms oligomers.</text>
</comment>
<keyword evidence="5 7" id="KW-0238">DNA-binding</keyword>
<gene>
    <name evidence="7 9" type="primary">mraZ</name>
    <name evidence="9" type="ORF">ACFOGP_09540</name>
</gene>
<dbReference type="Proteomes" id="UP001595632">
    <property type="component" value="Unassembled WGS sequence"/>
</dbReference>
<comment type="subcellular location">
    <subcellularLocation>
        <location evidence="7">Cytoplasm</location>
        <location evidence="7">Nucleoid</location>
    </subcellularLocation>
</comment>